<keyword evidence="2" id="KW-0813">Transport</keyword>
<dbReference type="PROSITE" id="PS00218">
    <property type="entry name" value="AMINO_ACID_PERMEASE_1"/>
    <property type="match status" value="1"/>
</dbReference>
<keyword evidence="3 7" id="KW-0812">Transmembrane</keyword>
<feature type="transmembrane region" description="Helical" evidence="7">
    <location>
        <begin position="66"/>
        <end position="85"/>
    </location>
</feature>
<feature type="transmembrane region" description="Helical" evidence="7">
    <location>
        <begin position="422"/>
        <end position="443"/>
    </location>
</feature>
<evidence type="ECO:0000313" key="10">
    <source>
        <dbReference type="Proteomes" id="UP000094065"/>
    </source>
</evidence>
<dbReference type="GO" id="GO:0015171">
    <property type="term" value="F:amino acid transmembrane transporter activity"/>
    <property type="evidence" value="ECO:0007669"/>
    <property type="project" value="TreeGrafter"/>
</dbReference>
<sequence length="571" mass="62569">MSEFKEYGYGYSNDNKKAEDYTTTEVLPADDIDVESPGVDNVPHDDDGLEDKYKLKREMKSRHMQLIGIGSAIGTGLFLGTAPALADGGPLGLLLGYTLMGAVCVCLMVSVGEMIAFYPVPGGHIRLAERFVDPALAFTMGYNMIVSSFVSLPSELSAGAVLINMWNTDISNGVWITCGLLLVIALNLFGPGVYGEAEFWFCSIKVLCVLGLMLLGIILTAGGGPNGEVIGFKYWKDPGPFVQYEGISGSLGAFLGWWAVLLRAGYAYLGTEGVALAAGEARNPRRTVPRAIKTVYVRIIFFYLVTVFLIGMVIPSNDSSLSLSSGNALSAPFVIAIRRAGIPALPSIVNACLLTSAWSAGSAGVYTSSRSMYGLAKLGIAPKIWMRTNRYGTPWVGVLTVGLFGGLSYMTLDGTASEVFNYFTNLTSACGLLTWWGMCFTYIRFNSGLRAQGISRSSLPYASVINYRALAAWFALIWCSLILFFSGWSNFLKIDGESNWSTSGFITNYMPVWLYPMWWIGYKLVKKSKFVRSNEMDFVTGIAEFDVQDYKTEAEMAEKKPWYKRIFNVFM</sequence>
<dbReference type="InterPro" id="IPR004841">
    <property type="entry name" value="AA-permease/SLC12A_dom"/>
</dbReference>
<comment type="subcellular location">
    <subcellularLocation>
        <location evidence="1">Membrane</location>
        <topology evidence="1">Multi-pass membrane protein</topology>
    </subcellularLocation>
</comment>
<feature type="transmembrane region" description="Helical" evidence="7">
    <location>
        <begin position="505"/>
        <end position="525"/>
    </location>
</feature>
<dbReference type="STRING" id="1295533.A0A1E3I502"/>
<name>A0A1E3I502_9TREE</name>
<feature type="transmembrane region" description="Helical" evidence="7">
    <location>
        <begin position="241"/>
        <end position="262"/>
    </location>
</feature>
<evidence type="ECO:0000256" key="6">
    <source>
        <dbReference type="ARBA" id="ARBA00023136"/>
    </source>
</evidence>
<evidence type="ECO:0000256" key="1">
    <source>
        <dbReference type="ARBA" id="ARBA00004141"/>
    </source>
</evidence>
<evidence type="ECO:0000256" key="2">
    <source>
        <dbReference type="ARBA" id="ARBA00022448"/>
    </source>
</evidence>
<dbReference type="PIRSF" id="PIRSF006060">
    <property type="entry name" value="AA_transporter"/>
    <property type="match status" value="1"/>
</dbReference>
<evidence type="ECO:0000256" key="5">
    <source>
        <dbReference type="ARBA" id="ARBA00022989"/>
    </source>
</evidence>
<feature type="transmembrane region" description="Helical" evidence="7">
    <location>
        <begin position="295"/>
        <end position="314"/>
    </location>
</feature>
<dbReference type="AlphaFoldDB" id="A0A1E3I502"/>
<feature type="transmembrane region" description="Helical" evidence="7">
    <location>
        <begin position="172"/>
        <end position="190"/>
    </location>
</feature>
<evidence type="ECO:0000256" key="4">
    <source>
        <dbReference type="ARBA" id="ARBA00022970"/>
    </source>
</evidence>
<dbReference type="InterPro" id="IPR004840">
    <property type="entry name" value="Amino_acid_permease_CS"/>
</dbReference>
<accession>A0A1E3I502</accession>
<dbReference type="RefSeq" id="XP_018997567.1">
    <property type="nucleotide sequence ID" value="XM_019135140.1"/>
</dbReference>
<keyword evidence="10" id="KW-1185">Reference proteome</keyword>
<evidence type="ECO:0000256" key="7">
    <source>
        <dbReference type="SAM" id="Phobius"/>
    </source>
</evidence>
<feature type="transmembrane region" description="Helical" evidence="7">
    <location>
        <begin position="390"/>
        <end position="410"/>
    </location>
</feature>
<dbReference type="Gene3D" id="1.20.1740.10">
    <property type="entry name" value="Amino acid/polyamine transporter I"/>
    <property type="match status" value="1"/>
</dbReference>
<comment type="caution">
    <text evidence="9">The sequence shown here is derived from an EMBL/GenBank/DDBJ whole genome shotgun (WGS) entry which is preliminary data.</text>
</comment>
<organism evidence="9 10">
    <name type="scientific">Cryptococcus amylolentus CBS 6039</name>
    <dbReference type="NCBI Taxonomy" id="1295533"/>
    <lineage>
        <taxon>Eukaryota</taxon>
        <taxon>Fungi</taxon>
        <taxon>Dikarya</taxon>
        <taxon>Basidiomycota</taxon>
        <taxon>Agaricomycotina</taxon>
        <taxon>Tremellomycetes</taxon>
        <taxon>Tremellales</taxon>
        <taxon>Cryptococcaceae</taxon>
        <taxon>Cryptococcus</taxon>
    </lineage>
</organism>
<feature type="transmembrane region" description="Helical" evidence="7">
    <location>
        <begin position="97"/>
        <end position="119"/>
    </location>
</feature>
<keyword evidence="5 7" id="KW-1133">Transmembrane helix</keyword>
<proteinExistence type="predicted"/>
<keyword evidence="4" id="KW-0029">Amino-acid transport</keyword>
<dbReference type="PANTHER" id="PTHR43341:SF20">
    <property type="entry name" value="AAT FAMILY AMINO ACID TRANSPORTER"/>
    <property type="match status" value="1"/>
</dbReference>
<evidence type="ECO:0000313" key="9">
    <source>
        <dbReference type="EMBL" id="ODN83567.1"/>
    </source>
</evidence>
<dbReference type="PANTHER" id="PTHR43341">
    <property type="entry name" value="AMINO ACID PERMEASE"/>
    <property type="match status" value="1"/>
</dbReference>
<feature type="transmembrane region" description="Helical" evidence="7">
    <location>
        <begin position="348"/>
        <end position="369"/>
    </location>
</feature>
<keyword evidence="6 7" id="KW-0472">Membrane</keyword>
<dbReference type="GeneID" id="30152996"/>
<feature type="domain" description="Amino acid permease/ SLC12A" evidence="8">
    <location>
        <begin position="63"/>
        <end position="531"/>
    </location>
</feature>
<reference evidence="9 10" key="1">
    <citation type="submission" date="2016-06" db="EMBL/GenBank/DDBJ databases">
        <title>Evolution of pathogenesis and genome organization in the Tremellales.</title>
        <authorList>
            <person name="Cuomo C."/>
            <person name="Litvintseva A."/>
            <person name="Heitman J."/>
            <person name="Chen Y."/>
            <person name="Sun S."/>
            <person name="Springer D."/>
            <person name="Dromer F."/>
            <person name="Young S."/>
            <person name="Zeng Q."/>
            <person name="Chapman S."/>
            <person name="Gujja S."/>
            <person name="Saif S."/>
            <person name="Birren B."/>
        </authorList>
    </citation>
    <scope>NUCLEOTIDE SEQUENCE [LARGE SCALE GENOMIC DNA]</scope>
    <source>
        <strain evidence="9 10">CBS 6039</strain>
    </source>
</reference>
<dbReference type="OrthoDB" id="3900342at2759"/>
<protein>
    <recommendedName>
        <fullName evidence="8">Amino acid permease/ SLC12A domain-containing protein</fullName>
    </recommendedName>
</protein>
<dbReference type="GO" id="GO:0016020">
    <property type="term" value="C:membrane"/>
    <property type="evidence" value="ECO:0007669"/>
    <property type="project" value="UniProtKB-SubCell"/>
</dbReference>
<feature type="transmembrane region" description="Helical" evidence="7">
    <location>
        <begin position="131"/>
        <end position="152"/>
    </location>
</feature>
<feature type="transmembrane region" description="Helical" evidence="7">
    <location>
        <begin position="199"/>
        <end position="221"/>
    </location>
</feature>
<feature type="transmembrane region" description="Helical" evidence="7">
    <location>
        <begin position="464"/>
        <end position="485"/>
    </location>
</feature>
<evidence type="ECO:0000259" key="8">
    <source>
        <dbReference type="Pfam" id="PF00324"/>
    </source>
</evidence>
<dbReference type="Pfam" id="PF00324">
    <property type="entry name" value="AA_permease"/>
    <property type="match status" value="1"/>
</dbReference>
<dbReference type="FunFam" id="1.20.1740.10:FF:000006">
    <property type="entry name" value="General amino acid permease"/>
    <property type="match status" value="1"/>
</dbReference>
<dbReference type="Proteomes" id="UP000094065">
    <property type="component" value="Unassembled WGS sequence"/>
</dbReference>
<dbReference type="InterPro" id="IPR050524">
    <property type="entry name" value="APC_YAT"/>
</dbReference>
<dbReference type="EMBL" id="AWGJ01000002">
    <property type="protein sequence ID" value="ODN83567.1"/>
    <property type="molecule type" value="Genomic_DNA"/>
</dbReference>
<evidence type="ECO:0000256" key="3">
    <source>
        <dbReference type="ARBA" id="ARBA00022692"/>
    </source>
</evidence>
<gene>
    <name evidence="9" type="ORF">L202_01687</name>
</gene>